<dbReference type="Pfam" id="PF00172">
    <property type="entry name" value="Zn_clus"/>
    <property type="match status" value="1"/>
</dbReference>
<evidence type="ECO:0000256" key="1">
    <source>
        <dbReference type="ARBA" id="ARBA00004123"/>
    </source>
</evidence>
<dbReference type="Proteomes" id="UP001174934">
    <property type="component" value="Unassembled WGS sequence"/>
</dbReference>
<dbReference type="GO" id="GO:0003677">
    <property type="term" value="F:DNA binding"/>
    <property type="evidence" value="ECO:0007669"/>
    <property type="project" value="UniProtKB-KW"/>
</dbReference>
<dbReference type="CDD" id="cd00067">
    <property type="entry name" value="GAL4"/>
    <property type="match status" value="1"/>
</dbReference>
<feature type="domain" description="Zn(2)-C6 fungal-type" evidence="8">
    <location>
        <begin position="39"/>
        <end position="69"/>
    </location>
</feature>
<dbReference type="InterPro" id="IPR036864">
    <property type="entry name" value="Zn2-C6_fun-type_DNA-bd_sf"/>
</dbReference>
<gene>
    <name evidence="9" type="ORF">B0T17DRAFT_494498</name>
</gene>
<dbReference type="SUPFAM" id="SSF57701">
    <property type="entry name" value="Zn2/Cys6 DNA-binding domain"/>
    <property type="match status" value="1"/>
</dbReference>
<dbReference type="Gene3D" id="4.10.240.10">
    <property type="entry name" value="Zn(2)-C6 fungal-type DNA-binding domain"/>
    <property type="match status" value="1"/>
</dbReference>
<evidence type="ECO:0000256" key="6">
    <source>
        <dbReference type="ARBA" id="ARBA00023242"/>
    </source>
</evidence>
<feature type="region of interest" description="Disordered" evidence="7">
    <location>
        <begin position="1"/>
        <end position="38"/>
    </location>
</feature>
<accession>A0AA40C1S9</accession>
<keyword evidence="3" id="KW-0805">Transcription regulation</keyword>
<name>A0AA40C1S9_9PEZI</name>
<comment type="caution">
    <text evidence="9">The sequence shown here is derived from an EMBL/GenBank/DDBJ whole genome shotgun (WGS) entry which is preliminary data.</text>
</comment>
<dbReference type="GO" id="GO:0006351">
    <property type="term" value="P:DNA-templated transcription"/>
    <property type="evidence" value="ECO:0007669"/>
    <property type="project" value="InterPro"/>
</dbReference>
<keyword evidence="10" id="KW-1185">Reference proteome</keyword>
<dbReference type="InterPro" id="IPR001138">
    <property type="entry name" value="Zn2Cys6_DnaBD"/>
</dbReference>
<keyword evidence="2" id="KW-0479">Metal-binding</keyword>
<dbReference type="PROSITE" id="PS50048">
    <property type="entry name" value="ZN2_CY6_FUNGAL_2"/>
    <property type="match status" value="1"/>
</dbReference>
<protein>
    <recommendedName>
        <fullName evidence="8">Zn(2)-C6 fungal-type domain-containing protein</fullName>
    </recommendedName>
</protein>
<feature type="compositionally biased region" description="Low complexity" evidence="7">
    <location>
        <begin position="14"/>
        <end position="30"/>
    </location>
</feature>
<keyword evidence="5" id="KW-0804">Transcription</keyword>
<evidence type="ECO:0000313" key="9">
    <source>
        <dbReference type="EMBL" id="KAK0621802.1"/>
    </source>
</evidence>
<dbReference type="SMART" id="SM00906">
    <property type="entry name" value="Fungal_trans"/>
    <property type="match status" value="1"/>
</dbReference>
<dbReference type="PANTHER" id="PTHR47338">
    <property type="entry name" value="ZN(II)2CYS6 TRANSCRIPTION FACTOR (EUROFUNG)-RELATED"/>
    <property type="match status" value="1"/>
</dbReference>
<evidence type="ECO:0000256" key="4">
    <source>
        <dbReference type="ARBA" id="ARBA00023125"/>
    </source>
</evidence>
<dbReference type="PROSITE" id="PS00463">
    <property type="entry name" value="ZN2_CY6_FUNGAL_1"/>
    <property type="match status" value="1"/>
</dbReference>
<dbReference type="GO" id="GO:0005634">
    <property type="term" value="C:nucleus"/>
    <property type="evidence" value="ECO:0007669"/>
    <property type="project" value="UniProtKB-SubCell"/>
</dbReference>
<dbReference type="CDD" id="cd12148">
    <property type="entry name" value="fungal_TF_MHR"/>
    <property type="match status" value="1"/>
</dbReference>
<dbReference type="Pfam" id="PF04082">
    <property type="entry name" value="Fungal_trans"/>
    <property type="match status" value="1"/>
</dbReference>
<evidence type="ECO:0000313" key="10">
    <source>
        <dbReference type="Proteomes" id="UP001174934"/>
    </source>
</evidence>
<sequence>MAQAKAPSTRRRGSNSSNKSNKSNIAANNSQPRQKPGVACEECRKRKLGCSRDFPSCERCVTSGLVCLYNTNRLPRGPKKGDMSALRSRVMNSDRRLSLDETEDCPRLNPLTINTDVPLTSLGDGMYAMHLVSSSDGGFSQFSSPSDHKSVWDNEIQAQQTPLTPAQAPLDLSSFSFPPTPTLAPNGGPSISLLLRDEDTLYFDRVHPNVPMVSQASYFAQSRDIYMSPQKQCLQYAMWTLATALSSQFDNLRDTLYNETTQMLLSFDVSETDMGAVHIEQVQAWLLLAYYDFARVNYRRGWVSAGRAFRLSQLARLHEIDKLGNIQLQIQSPTQVEESRRTFWVAYCLDRFINQKDESLPLTFVQETICTRLPSPEPAFQSGQPVQQCYLSDVISSNDQRPLPPLAECAIIATILGKLRSHSQLSAEVKHGLGNLTDFWSRHEWLDRMIMSRLKSLSVTYPTSSVITDPMVFLSFALAQTALIHLCKAMESTEMECEAVLTSQRRGIDAAREISNISRAHEHIGYFKANIFLPYSFFAAASYLRLYPDTYDTDEWVQVMNDFQAKEPKHPCFTNREQPCVYALRRMQVFNNLARENLCLLDQECPGLSNSPSILNLSPTFF</sequence>
<dbReference type="InterPro" id="IPR050815">
    <property type="entry name" value="TF_fung"/>
</dbReference>
<evidence type="ECO:0000256" key="5">
    <source>
        <dbReference type="ARBA" id="ARBA00023163"/>
    </source>
</evidence>
<organism evidence="9 10">
    <name type="scientific">Bombardia bombarda</name>
    <dbReference type="NCBI Taxonomy" id="252184"/>
    <lineage>
        <taxon>Eukaryota</taxon>
        <taxon>Fungi</taxon>
        <taxon>Dikarya</taxon>
        <taxon>Ascomycota</taxon>
        <taxon>Pezizomycotina</taxon>
        <taxon>Sordariomycetes</taxon>
        <taxon>Sordariomycetidae</taxon>
        <taxon>Sordariales</taxon>
        <taxon>Lasiosphaeriaceae</taxon>
        <taxon>Bombardia</taxon>
    </lineage>
</organism>
<dbReference type="GO" id="GO:0008270">
    <property type="term" value="F:zinc ion binding"/>
    <property type="evidence" value="ECO:0007669"/>
    <property type="project" value="InterPro"/>
</dbReference>
<dbReference type="EMBL" id="JAULSR010000004">
    <property type="protein sequence ID" value="KAK0621802.1"/>
    <property type="molecule type" value="Genomic_DNA"/>
</dbReference>
<reference evidence="9" key="1">
    <citation type="submission" date="2023-06" db="EMBL/GenBank/DDBJ databases">
        <title>Genome-scale phylogeny and comparative genomics of the fungal order Sordariales.</title>
        <authorList>
            <consortium name="Lawrence Berkeley National Laboratory"/>
            <person name="Hensen N."/>
            <person name="Bonometti L."/>
            <person name="Westerberg I."/>
            <person name="Brannstrom I.O."/>
            <person name="Guillou S."/>
            <person name="Cros-Aarteil S."/>
            <person name="Calhoun S."/>
            <person name="Haridas S."/>
            <person name="Kuo A."/>
            <person name="Mondo S."/>
            <person name="Pangilinan J."/>
            <person name="Riley R."/>
            <person name="LaButti K."/>
            <person name="Andreopoulos B."/>
            <person name="Lipzen A."/>
            <person name="Chen C."/>
            <person name="Yanf M."/>
            <person name="Daum C."/>
            <person name="Ng V."/>
            <person name="Clum A."/>
            <person name="Steindorff A."/>
            <person name="Ohm R."/>
            <person name="Martin F."/>
            <person name="Silar P."/>
            <person name="Natvig D."/>
            <person name="Lalanne C."/>
            <person name="Gautier V."/>
            <person name="Ament-velasquez S.L."/>
            <person name="Kruys A."/>
            <person name="Hutchinson M.I."/>
            <person name="Powell A.J."/>
            <person name="Barry K."/>
            <person name="Miller A.N."/>
            <person name="Grigoriev I.V."/>
            <person name="Debuchy R."/>
            <person name="Gladieux P."/>
            <person name="Thoren M.H."/>
            <person name="Johannesson H."/>
        </authorList>
    </citation>
    <scope>NUCLEOTIDE SEQUENCE</scope>
    <source>
        <strain evidence="9">SMH3391-2</strain>
    </source>
</reference>
<dbReference type="GO" id="GO:0000981">
    <property type="term" value="F:DNA-binding transcription factor activity, RNA polymerase II-specific"/>
    <property type="evidence" value="ECO:0007669"/>
    <property type="project" value="InterPro"/>
</dbReference>
<dbReference type="PANTHER" id="PTHR47338:SF3">
    <property type="entry name" value="C6 FINGER DOMAIN TRANSCRIPTION FACTOR DBAA-RELATED"/>
    <property type="match status" value="1"/>
</dbReference>
<keyword evidence="6" id="KW-0539">Nucleus</keyword>
<proteinExistence type="predicted"/>
<comment type="subcellular location">
    <subcellularLocation>
        <location evidence="1">Nucleus</location>
    </subcellularLocation>
</comment>
<keyword evidence="4" id="KW-0238">DNA-binding</keyword>
<evidence type="ECO:0000256" key="3">
    <source>
        <dbReference type="ARBA" id="ARBA00023015"/>
    </source>
</evidence>
<dbReference type="SMART" id="SM00066">
    <property type="entry name" value="GAL4"/>
    <property type="match status" value="1"/>
</dbReference>
<dbReference type="InterPro" id="IPR007219">
    <property type="entry name" value="XnlR_reg_dom"/>
</dbReference>
<dbReference type="AlphaFoldDB" id="A0AA40C1S9"/>
<evidence type="ECO:0000256" key="2">
    <source>
        <dbReference type="ARBA" id="ARBA00022723"/>
    </source>
</evidence>
<evidence type="ECO:0000259" key="8">
    <source>
        <dbReference type="PROSITE" id="PS50048"/>
    </source>
</evidence>
<evidence type="ECO:0000256" key="7">
    <source>
        <dbReference type="SAM" id="MobiDB-lite"/>
    </source>
</evidence>